<evidence type="ECO:0000256" key="4">
    <source>
        <dbReference type="SAM" id="MobiDB-lite"/>
    </source>
</evidence>
<dbReference type="InterPro" id="IPR002104">
    <property type="entry name" value="Integrase_catalytic"/>
</dbReference>
<organism evidence="6 7">
    <name type="scientific">Prosthecobacter algae</name>
    <dbReference type="NCBI Taxonomy" id="1144682"/>
    <lineage>
        <taxon>Bacteria</taxon>
        <taxon>Pseudomonadati</taxon>
        <taxon>Verrucomicrobiota</taxon>
        <taxon>Verrucomicrobiia</taxon>
        <taxon>Verrucomicrobiales</taxon>
        <taxon>Verrucomicrobiaceae</taxon>
        <taxon>Prosthecobacter</taxon>
    </lineage>
</organism>
<name>A0ABP9P8C1_9BACT</name>
<evidence type="ECO:0000259" key="5">
    <source>
        <dbReference type="PROSITE" id="PS51898"/>
    </source>
</evidence>
<evidence type="ECO:0000256" key="3">
    <source>
        <dbReference type="ARBA" id="ARBA00023172"/>
    </source>
</evidence>
<dbReference type="RefSeq" id="WP_345736191.1">
    <property type="nucleotide sequence ID" value="NZ_BAABIA010000003.1"/>
</dbReference>
<dbReference type="InterPro" id="IPR011010">
    <property type="entry name" value="DNA_brk_join_enz"/>
</dbReference>
<comment type="caution">
    <text evidence="6">The sequence shown here is derived from an EMBL/GenBank/DDBJ whole genome shotgun (WGS) entry which is preliminary data.</text>
</comment>
<dbReference type="Gene3D" id="1.10.150.130">
    <property type="match status" value="1"/>
</dbReference>
<evidence type="ECO:0000256" key="2">
    <source>
        <dbReference type="ARBA" id="ARBA00023125"/>
    </source>
</evidence>
<dbReference type="Proteomes" id="UP001499852">
    <property type="component" value="Unassembled WGS sequence"/>
</dbReference>
<dbReference type="InterPro" id="IPR013762">
    <property type="entry name" value="Integrase-like_cat_sf"/>
</dbReference>
<dbReference type="Gene3D" id="1.10.443.10">
    <property type="entry name" value="Intergrase catalytic core"/>
    <property type="match status" value="1"/>
</dbReference>
<sequence length="390" mass="43791">MPIRKRKLPSGKIVYQLDLGMVDGKRVQKNYPTGLAAKTAQEDHENAAERHGTSLTHLTSAEITEVLLVRSKLKDAGATLTEAAEFFLKHGVTKESISFGAMVQRFLNDKYEHSTPRYHRQLKVSLGALKNELESRPANEIRGQDIERWLKRNKWAPKTWVNYLGDASALFSWGIKKGYLSLNPCAEVAKPKLGDGEIGTLTVEQCELLLRAAVKDPQVIGFVVLGLYAGLRPAEIARLDWSAVDLEAATVVVAGSQAKTRRRRIVDLSENAVAWLKASGLKLEGKITGKWWDGRWRVFRSKLGWDAGNSGDGLSRNERKKARKDPEPAPFGRWPHNALRHTYASMHYAMHQNEAQLQTQMGHESAAMLHRHYRALKTKTDASKFWALKP</sequence>
<feature type="region of interest" description="Disordered" evidence="4">
    <location>
        <begin position="310"/>
        <end position="334"/>
    </location>
</feature>
<evidence type="ECO:0000313" key="7">
    <source>
        <dbReference type="Proteomes" id="UP001499852"/>
    </source>
</evidence>
<feature type="domain" description="Tyr recombinase" evidence="5">
    <location>
        <begin position="196"/>
        <end position="387"/>
    </location>
</feature>
<reference evidence="7" key="1">
    <citation type="journal article" date="2019" name="Int. J. Syst. Evol. Microbiol.">
        <title>The Global Catalogue of Microorganisms (GCM) 10K type strain sequencing project: providing services to taxonomists for standard genome sequencing and annotation.</title>
        <authorList>
            <consortium name="The Broad Institute Genomics Platform"/>
            <consortium name="The Broad Institute Genome Sequencing Center for Infectious Disease"/>
            <person name="Wu L."/>
            <person name="Ma J."/>
        </authorList>
    </citation>
    <scope>NUCLEOTIDE SEQUENCE [LARGE SCALE GENOMIC DNA]</scope>
    <source>
        <strain evidence="7">JCM 18053</strain>
    </source>
</reference>
<dbReference type="PANTHER" id="PTHR30349">
    <property type="entry name" value="PHAGE INTEGRASE-RELATED"/>
    <property type="match status" value="1"/>
</dbReference>
<dbReference type="PANTHER" id="PTHR30349:SF64">
    <property type="entry name" value="PROPHAGE INTEGRASE INTD-RELATED"/>
    <property type="match status" value="1"/>
</dbReference>
<keyword evidence="2" id="KW-0238">DNA-binding</keyword>
<dbReference type="InterPro" id="IPR050090">
    <property type="entry name" value="Tyrosine_recombinase_XerCD"/>
</dbReference>
<proteinExistence type="inferred from homology"/>
<accession>A0ABP9P8C1</accession>
<dbReference type="InterPro" id="IPR010998">
    <property type="entry name" value="Integrase_recombinase_N"/>
</dbReference>
<protein>
    <recommendedName>
        <fullName evidence="5">Tyr recombinase domain-containing protein</fullName>
    </recommendedName>
</protein>
<keyword evidence="7" id="KW-1185">Reference proteome</keyword>
<dbReference type="PROSITE" id="PS51898">
    <property type="entry name" value="TYR_RECOMBINASE"/>
    <property type="match status" value="1"/>
</dbReference>
<comment type="similarity">
    <text evidence="1">Belongs to the 'phage' integrase family.</text>
</comment>
<evidence type="ECO:0000313" key="6">
    <source>
        <dbReference type="EMBL" id="GAA5139247.1"/>
    </source>
</evidence>
<evidence type="ECO:0000256" key="1">
    <source>
        <dbReference type="ARBA" id="ARBA00008857"/>
    </source>
</evidence>
<keyword evidence="3" id="KW-0233">DNA recombination</keyword>
<dbReference type="EMBL" id="BAABIA010000003">
    <property type="protein sequence ID" value="GAA5139247.1"/>
    <property type="molecule type" value="Genomic_DNA"/>
</dbReference>
<gene>
    <name evidence="6" type="ORF">GCM10023213_19620</name>
</gene>
<dbReference type="SUPFAM" id="SSF56349">
    <property type="entry name" value="DNA breaking-rejoining enzymes"/>
    <property type="match status" value="1"/>
</dbReference>
<dbReference type="Pfam" id="PF00589">
    <property type="entry name" value="Phage_integrase"/>
    <property type="match status" value="1"/>
</dbReference>